<keyword evidence="3" id="KW-1185">Reference proteome</keyword>
<proteinExistence type="predicted"/>
<accession>A0ABW8M5K4</accession>
<dbReference type="Proteomes" id="UP001620295">
    <property type="component" value="Unassembled WGS sequence"/>
</dbReference>
<evidence type="ECO:0000313" key="3">
    <source>
        <dbReference type="Proteomes" id="UP001620295"/>
    </source>
</evidence>
<feature type="region of interest" description="Disordered" evidence="1">
    <location>
        <begin position="227"/>
        <end position="246"/>
    </location>
</feature>
<evidence type="ECO:0008006" key="4">
    <source>
        <dbReference type="Google" id="ProtNLM"/>
    </source>
</evidence>
<sequence length="246" mass="25910">MTDGPSVVGSGYQAHRAAFAVFAEQLRKDDRRAALAAAHAVHDQVLAAGHLDLRGVALSCVGLAQFELGEFAAAVESYQRAKDLSRRSDVRGFAALRANLARIAAGESVAYPQVWEADSAPGQLAALARSEHPHLAPAAGVELGRLLCGEQHFLAAIRAYWAVVDSGHPWFRPRATAPLAKLLREAGDHEGASRVLDYASPEADTPHLVDLALAPLGRPGGAALLAGPGPARSWPLPRRGPGLRPC</sequence>
<evidence type="ECO:0000256" key="1">
    <source>
        <dbReference type="SAM" id="MobiDB-lite"/>
    </source>
</evidence>
<protein>
    <recommendedName>
        <fullName evidence="4">Tetratricopeptide repeat protein</fullName>
    </recommendedName>
</protein>
<organism evidence="2 3">
    <name type="scientific">Streptomyces milbemycinicus</name>
    <dbReference type="NCBI Taxonomy" id="476552"/>
    <lineage>
        <taxon>Bacteria</taxon>
        <taxon>Bacillati</taxon>
        <taxon>Actinomycetota</taxon>
        <taxon>Actinomycetes</taxon>
        <taxon>Kitasatosporales</taxon>
        <taxon>Streptomycetaceae</taxon>
        <taxon>Streptomyces</taxon>
    </lineage>
</organism>
<comment type="caution">
    <text evidence="2">The sequence shown here is derived from an EMBL/GenBank/DDBJ whole genome shotgun (WGS) entry which is preliminary data.</text>
</comment>
<dbReference type="RefSeq" id="WP_404748653.1">
    <property type="nucleotide sequence ID" value="NZ_JBJDQH010000023.1"/>
</dbReference>
<evidence type="ECO:0000313" key="2">
    <source>
        <dbReference type="EMBL" id="MFK4272185.1"/>
    </source>
</evidence>
<name>A0ABW8M5K4_9ACTN</name>
<dbReference type="Gene3D" id="1.25.40.10">
    <property type="entry name" value="Tetratricopeptide repeat domain"/>
    <property type="match status" value="1"/>
</dbReference>
<reference evidence="2 3" key="1">
    <citation type="submission" date="2024-11" db="EMBL/GenBank/DDBJ databases">
        <title>The Natural Products Discovery Center: Release of the First 8490 Sequenced Strains for Exploring Actinobacteria Biosynthetic Diversity.</title>
        <authorList>
            <person name="Kalkreuter E."/>
            <person name="Kautsar S.A."/>
            <person name="Yang D."/>
            <person name="Bader C.D."/>
            <person name="Teijaro C.N."/>
            <person name="Fluegel L."/>
            <person name="Davis C.M."/>
            <person name="Simpson J.R."/>
            <person name="Lauterbach L."/>
            <person name="Steele A.D."/>
            <person name="Gui C."/>
            <person name="Meng S."/>
            <person name="Li G."/>
            <person name="Viehrig K."/>
            <person name="Ye F."/>
            <person name="Su P."/>
            <person name="Kiefer A.F."/>
            <person name="Nichols A."/>
            <person name="Cepeda A.J."/>
            <person name="Yan W."/>
            <person name="Fan B."/>
            <person name="Jiang Y."/>
            <person name="Adhikari A."/>
            <person name="Zheng C.-J."/>
            <person name="Schuster L."/>
            <person name="Cowan T.M."/>
            <person name="Smanski M.J."/>
            <person name="Chevrette M.G."/>
            <person name="De Carvalho L.P.S."/>
            <person name="Shen B."/>
        </authorList>
    </citation>
    <scope>NUCLEOTIDE SEQUENCE [LARGE SCALE GENOMIC DNA]</scope>
    <source>
        <strain evidence="2 3">NPDC020863</strain>
    </source>
</reference>
<dbReference type="EMBL" id="JBJDQH010000023">
    <property type="protein sequence ID" value="MFK4272185.1"/>
    <property type="molecule type" value="Genomic_DNA"/>
</dbReference>
<gene>
    <name evidence="2" type="ORF">ACI2L5_45980</name>
</gene>
<dbReference type="InterPro" id="IPR011990">
    <property type="entry name" value="TPR-like_helical_dom_sf"/>
</dbReference>